<comment type="subunit">
    <text evidence="3">Heterodimer of LeuC and LeuD.</text>
</comment>
<dbReference type="UniPathway" id="UPA00048">
    <property type="reaction ID" value="UER00071"/>
</dbReference>
<accession>K0IJK4</accession>
<dbReference type="Gene3D" id="3.20.19.10">
    <property type="entry name" value="Aconitase, domain 4"/>
    <property type="match status" value="1"/>
</dbReference>
<dbReference type="OrthoDB" id="6505at2157"/>
<gene>
    <name evidence="5" type="primary">leuD2</name>
    <name evidence="3" type="synonym">leuD</name>
    <name evidence="5" type="ordered locus">Ngar_c24540</name>
</gene>
<dbReference type="CDD" id="cd01577">
    <property type="entry name" value="IPMI_Swivel"/>
    <property type="match status" value="1"/>
</dbReference>
<evidence type="ECO:0000313" key="5">
    <source>
        <dbReference type="EMBL" id="AFU59378.1"/>
    </source>
</evidence>
<dbReference type="RefSeq" id="WP_015019913.1">
    <property type="nucleotide sequence ID" value="NC_018719.1"/>
</dbReference>
<keyword evidence="6" id="KW-1185">Reference proteome</keyword>
<dbReference type="InterPro" id="IPR015928">
    <property type="entry name" value="Aconitase/3IPM_dehydase_swvl"/>
</dbReference>
<keyword evidence="3" id="KW-0028">Amino-acid biosynthesis</keyword>
<dbReference type="NCBIfam" id="TIGR02087">
    <property type="entry name" value="LEUD_arch"/>
    <property type="match status" value="1"/>
</dbReference>
<comment type="function">
    <text evidence="3">Catalyzes the isomerization between 2-isopropylmalate and 3-isopropylmalate, via the formation of 2-isopropylmaleate.</text>
</comment>
<dbReference type="HAMAP" id="MF_01032">
    <property type="entry name" value="LeuD_type2"/>
    <property type="match status" value="1"/>
</dbReference>
<dbReference type="InParanoid" id="K0IJK4"/>
<dbReference type="PANTHER" id="PTHR43345">
    <property type="entry name" value="3-ISOPROPYLMALATE DEHYDRATASE SMALL SUBUNIT 2-RELATED-RELATED"/>
    <property type="match status" value="1"/>
</dbReference>
<keyword evidence="2 3" id="KW-0456">Lyase</keyword>
<comment type="pathway">
    <text evidence="3">Amino-acid biosynthesis; L-leucine biosynthesis; L-leucine from 3-methyl-2-oxobutanoate: step 2/4.</text>
</comment>
<keyword evidence="3" id="KW-0100">Branched-chain amino acid biosynthesis</keyword>
<protein>
    <recommendedName>
        <fullName evidence="3">3-isopropylmalate dehydratase small subunit</fullName>
        <ecNumber evidence="3">4.2.1.33</ecNumber>
    </recommendedName>
    <alternativeName>
        <fullName evidence="3">Alpha-IPM isomerase</fullName>
        <shortName evidence="3">IPMI</shortName>
    </alternativeName>
    <alternativeName>
        <fullName evidence="3">Isopropylmalate isomerase</fullName>
    </alternativeName>
</protein>
<organism evidence="5 6">
    <name type="scientific">Nitrososphaera gargensis (strain Ga9.2)</name>
    <dbReference type="NCBI Taxonomy" id="1237085"/>
    <lineage>
        <taxon>Archaea</taxon>
        <taxon>Nitrososphaerota</taxon>
        <taxon>Nitrososphaeria</taxon>
        <taxon>Nitrososphaerales</taxon>
        <taxon>Nitrososphaeraceae</taxon>
        <taxon>Nitrososphaera</taxon>
    </lineage>
</organism>
<dbReference type="AlphaFoldDB" id="K0IJK4"/>
<dbReference type="EMBL" id="CP002408">
    <property type="protein sequence ID" value="AFU59378.1"/>
    <property type="molecule type" value="Genomic_DNA"/>
</dbReference>
<dbReference type="InterPro" id="IPR000573">
    <property type="entry name" value="AconitaseA/IPMdHydase_ssu_swvl"/>
</dbReference>
<dbReference type="PATRIC" id="fig|1237085.11.peg.2428"/>
<evidence type="ECO:0000313" key="6">
    <source>
        <dbReference type="Proteomes" id="UP000008037"/>
    </source>
</evidence>
<comment type="similarity">
    <text evidence="1 3">Belongs to the LeuD family. LeuD type 2 subfamily.</text>
</comment>
<evidence type="ECO:0000259" key="4">
    <source>
        <dbReference type="Pfam" id="PF00694"/>
    </source>
</evidence>
<dbReference type="STRING" id="1237085.Ngar_c24540"/>
<feature type="domain" description="Aconitase A/isopropylmalate dehydratase small subunit swivel" evidence="4">
    <location>
        <begin position="47"/>
        <end position="111"/>
    </location>
</feature>
<evidence type="ECO:0000256" key="2">
    <source>
        <dbReference type="ARBA" id="ARBA00023239"/>
    </source>
</evidence>
<evidence type="ECO:0000256" key="1">
    <source>
        <dbReference type="ARBA" id="ARBA00009869"/>
    </source>
</evidence>
<proteinExistence type="inferred from homology"/>
<comment type="catalytic activity">
    <reaction evidence="3">
        <text>(2R,3S)-3-isopropylmalate = (2S)-2-isopropylmalate</text>
        <dbReference type="Rhea" id="RHEA:32287"/>
        <dbReference type="ChEBI" id="CHEBI:1178"/>
        <dbReference type="ChEBI" id="CHEBI:35121"/>
        <dbReference type="EC" id="4.2.1.33"/>
    </reaction>
</comment>
<dbReference type="PANTHER" id="PTHR43345:SF2">
    <property type="entry name" value="3-ISOPROPYLMALATE DEHYDRATASE SMALL SUBUNIT 1"/>
    <property type="match status" value="1"/>
</dbReference>
<keyword evidence="3" id="KW-0432">Leucine biosynthesis</keyword>
<evidence type="ECO:0000256" key="3">
    <source>
        <dbReference type="HAMAP-Rule" id="MF_01032"/>
    </source>
</evidence>
<dbReference type="Proteomes" id="UP000008037">
    <property type="component" value="Chromosome"/>
</dbReference>
<sequence>MNKTLRGRVHKYDRDNIDTDVIIPGPYLKIHDHKELAKHAMEGIDPKFPEKVSQGDFLVTGNNFGCGSSREHAPIALSQTGIKAILSPSFARIFYRNAVDGGYLLPIEIDESTVKKISDKDELEIDLEQNRITNITKNEQYQMKPFPELIAKIVEAGGLMNYKPSSA</sequence>
<dbReference type="InterPro" id="IPR050075">
    <property type="entry name" value="LeuD"/>
</dbReference>
<name>K0IJK4_NITGG</name>
<dbReference type="FunCoup" id="K0IJK4">
    <property type="interactions" value="94"/>
</dbReference>
<dbReference type="GO" id="GO:0009098">
    <property type="term" value="P:L-leucine biosynthetic process"/>
    <property type="evidence" value="ECO:0007669"/>
    <property type="project" value="UniProtKB-UniRule"/>
</dbReference>
<dbReference type="InterPro" id="IPR033940">
    <property type="entry name" value="IPMI_Swivel"/>
</dbReference>
<dbReference type="EC" id="4.2.1.33" evidence="3"/>
<dbReference type="SUPFAM" id="SSF52016">
    <property type="entry name" value="LeuD/IlvD-like"/>
    <property type="match status" value="1"/>
</dbReference>
<dbReference type="HOGENOM" id="CLU_081378_1_1_2"/>
<dbReference type="GO" id="GO:0003861">
    <property type="term" value="F:3-isopropylmalate dehydratase activity"/>
    <property type="evidence" value="ECO:0007669"/>
    <property type="project" value="UniProtKB-UniRule"/>
</dbReference>
<dbReference type="Pfam" id="PF00694">
    <property type="entry name" value="Aconitase_C"/>
    <property type="match status" value="1"/>
</dbReference>
<reference evidence="5 6" key="1">
    <citation type="journal article" date="2012" name="Environ. Microbiol.">
        <title>The genome of the ammonia-oxidizing Candidatus Nitrososphaera gargensis: insights into metabolic versatility and environmental adaptations.</title>
        <authorList>
            <person name="Spang A."/>
            <person name="Poehlein A."/>
            <person name="Offre P."/>
            <person name="Zumbragel S."/>
            <person name="Haider S."/>
            <person name="Rychlik N."/>
            <person name="Nowka B."/>
            <person name="Schmeisser C."/>
            <person name="Lebedeva E.V."/>
            <person name="Rattei T."/>
            <person name="Bohm C."/>
            <person name="Schmid M."/>
            <person name="Galushko A."/>
            <person name="Hatzenpichler R."/>
            <person name="Weinmaier T."/>
            <person name="Daniel R."/>
            <person name="Schleper C."/>
            <person name="Spieck E."/>
            <person name="Streit W."/>
            <person name="Wagner M."/>
        </authorList>
    </citation>
    <scope>NUCLEOTIDE SEQUENCE [LARGE SCALE GENOMIC DNA]</scope>
    <source>
        <strain evidence="6">Ga9.2</strain>
    </source>
</reference>
<dbReference type="KEGG" id="nga:Ngar_c24540"/>
<dbReference type="GeneID" id="13794471"/>
<dbReference type="InterPro" id="IPR011827">
    <property type="entry name" value="LeuD_type2/HacB/DmdB"/>
</dbReference>